<reference evidence="2 3" key="1">
    <citation type="journal article" date="2016" name="Nat. Commun.">
        <title>Thousands of microbial genomes shed light on interconnected biogeochemical processes in an aquifer system.</title>
        <authorList>
            <person name="Anantharaman K."/>
            <person name="Brown C.T."/>
            <person name="Hug L.A."/>
            <person name="Sharon I."/>
            <person name="Castelle C.J."/>
            <person name="Probst A.J."/>
            <person name="Thomas B.C."/>
            <person name="Singh A."/>
            <person name="Wilkins M.J."/>
            <person name="Karaoz U."/>
            <person name="Brodie E.L."/>
            <person name="Williams K.H."/>
            <person name="Hubbard S.S."/>
            <person name="Banfield J.F."/>
        </authorList>
    </citation>
    <scope>NUCLEOTIDE SEQUENCE [LARGE SCALE GENOMIC DNA]</scope>
</reference>
<dbReference type="InterPro" id="IPR053164">
    <property type="entry name" value="IS1016-like_transposase"/>
</dbReference>
<dbReference type="EMBL" id="MHTK01000006">
    <property type="protein sequence ID" value="OHA59617.1"/>
    <property type="molecule type" value="Genomic_DNA"/>
</dbReference>
<sequence>MKYTIKDFRKEFSSDNKCLEYIFQSKYPNADKYYRVTGRKCYAHSTTGHQIHPLAGTVFHKSSTPLTVWFEALFLFSIAKNGISAKELQRHFGVTYKTAWRIGSQIRKLMEQDGNLLTGTVEVDETFFGKKGNNQTKFKNKSALMGMVERKGKVRAHKIGARETHILLGNIKANISKDATIMTDEFKVYAKLPKLGYTRPKGPKHGKKHWVFNDSHTNTIEGFWGQLKRSIRGTYHFVSEKHLQAYVDEFAFRYNQRLSPVPAFQVLVARASQ</sequence>
<comment type="caution">
    <text evidence="2">The sequence shown here is derived from an EMBL/GenBank/DDBJ whole genome shotgun (WGS) entry which is preliminary data.</text>
</comment>
<dbReference type="Pfam" id="PF12762">
    <property type="entry name" value="DDE_Tnp_IS1595"/>
    <property type="match status" value="1"/>
</dbReference>
<name>A0A1G2QGJ5_9BACT</name>
<accession>A0A1G2QGJ5</accession>
<protein>
    <recommendedName>
        <fullName evidence="1">ISXO2-like transposase domain-containing protein</fullName>
    </recommendedName>
</protein>
<organism evidence="2 3">
    <name type="scientific">Candidatus Vogelbacteria bacterium RIFOXYD1_FULL_46_19</name>
    <dbReference type="NCBI Taxonomy" id="1802439"/>
    <lineage>
        <taxon>Bacteria</taxon>
        <taxon>Candidatus Vogeliibacteriota</taxon>
    </lineage>
</organism>
<gene>
    <name evidence="2" type="ORF">A2589_02025</name>
</gene>
<dbReference type="NCBIfam" id="NF033547">
    <property type="entry name" value="transpos_IS1595"/>
    <property type="match status" value="1"/>
</dbReference>
<dbReference type="Proteomes" id="UP000177838">
    <property type="component" value="Unassembled WGS sequence"/>
</dbReference>
<dbReference type="InterPro" id="IPR024445">
    <property type="entry name" value="Tnp_ISXO2-like"/>
</dbReference>
<evidence type="ECO:0000259" key="1">
    <source>
        <dbReference type="SMART" id="SM01126"/>
    </source>
</evidence>
<dbReference type="PANTHER" id="PTHR47163">
    <property type="entry name" value="DDE_TNP_IS1595 DOMAIN-CONTAINING PROTEIN"/>
    <property type="match status" value="1"/>
</dbReference>
<proteinExistence type="predicted"/>
<evidence type="ECO:0000313" key="2">
    <source>
        <dbReference type="EMBL" id="OHA59617.1"/>
    </source>
</evidence>
<feature type="domain" description="ISXO2-like transposase" evidence="1">
    <location>
        <begin position="116"/>
        <end position="255"/>
    </location>
</feature>
<dbReference type="SMART" id="SM01126">
    <property type="entry name" value="DDE_Tnp_IS1595"/>
    <property type="match status" value="1"/>
</dbReference>
<dbReference type="PANTHER" id="PTHR47163:SF2">
    <property type="entry name" value="SI:DKEY-17M8.2"/>
    <property type="match status" value="1"/>
</dbReference>
<dbReference type="AlphaFoldDB" id="A0A1G2QGJ5"/>
<evidence type="ECO:0000313" key="3">
    <source>
        <dbReference type="Proteomes" id="UP000177838"/>
    </source>
</evidence>